<dbReference type="Pfam" id="PF00702">
    <property type="entry name" value="Hydrolase"/>
    <property type="match status" value="1"/>
</dbReference>
<sequence length="213" mass="23620">MPIDAVVFDIGRVLIDWQPEAFYDRRIGPDRRRALFAEVDLYGMNEGVDRGDDFGAAVAALAARHPDWEAEIRMWQDHWLEMASPALPESVVVLKAVKAAGLPVFALSNFGNGPFEIARRAYPFFELFDRLYVSARLRVLKPDPRIYEILETDSGVAPERLIFTDDKAENMAAAAARGWKTHLFEGGRGWAARLVAEGVLDAAVLADGPLAHA</sequence>
<dbReference type="SFLD" id="SFLDS00003">
    <property type="entry name" value="Haloacid_Dehalogenase"/>
    <property type="match status" value="1"/>
</dbReference>
<name>A0A0D6B7L6_RHOSU</name>
<dbReference type="InterPro" id="IPR023214">
    <property type="entry name" value="HAD_sf"/>
</dbReference>
<dbReference type="AlphaFoldDB" id="A0A0D6B7L6"/>
<protein>
    <submittedName>
        <fullName evidence="1">Haloacid dehalogenase-like protein</fullName>
    </submittedName>
</protein>
<dbReference type="InterPro" id="IPR006439">
    <property type="entry name" value="HAD-SF_hydro_IA"/>
</dbReference>
<dbReference type="SFLD" id="SFLDG01129">
    <property type="entry name" value="C1.5:_HAD__Beta-PGM__Phosphata"/>
    <property type="match status" value="1"/>
</dbReference>
<evidence type="ECO:0000313" key="2">
    <source>
        <dbReference type="Proteomes" id="UP000064912"/>
    </source>
</evidence>
<dbReference type="Gene3D" id="3.40.50.1000">
    <property type="entry name" value="HAD superfamily/HAD-like"/>
    <property type="match status" value="1"/>
</dbReference>
<reference evidence="1 2" key="1">
    <citation type="submission" date="2015-02" db="EMBL/GenBank/DDBJ databases">
        <title>Genome sequene of Rhodovulum sulfidophilum DSM 2351.</title>
        <authorList>
            <person name="Nagao N."/>
        </authorList>
    </citation>
    <scope>NUCLEOTIDE SEQUENCE [LARGE SCALE GENOMIC DNA]</scope>
    <source>
        <strain evidence="1 2">DSM 2351</strain>
    </source>
</reference>
<dbReference type="InterPro" id="IPR036412">
    <property type="entry name" value="HAD-like_sf"/>
</dbReference>
<dbReference type="Proteomes" id="UP000064912">
    <property type="component" value="Chromosome"/>
</dbReference>
<dbReference type="NCBIfam" id="TIGR01509">
    <property type="entry name" value="HAD-SF-IA-v3"/>
    <property type="match status" value="1"/>
</dbReference>
<proteinExistence type="predicted"/>
<dbReference type="Gene3D" id="1.10.150.240">
    <property type="entry name" value="Putative phosphatase, domain 2"/>
    <property type="match status" value="1"/>
</dbReference>
<dbReference type="PRINTS" id="PR00413">
    <property type="entry name" value="HADHALOGNASE"/>
</dbReference>
<evidence type="ECO:0000313" key="1">
    <source>
        <dbReference type="EMBL" id="BAQ71046.1"/>
    </source>
</evidence>
<dbReference type="PANTHER" id="PTHR43611">
    <property type="entry name" value="ALPHA-D-GLUCOSE 1-PHOSPHATE PHOSPHATASE"/>
    <property type="match status" value="1"/>
</dbReference>
<organism evidence="1 2">
    <name type="scientific">Rhodovulum sulfidophilum</name>
    <name type="common">Rhodobacter sulfidophilus</name>
    <dbReference type="NCBI Taxonomy" id="35806"/>
    <lineage>
        <taxon>Bacteria</taxon>
        <taxon>Pseudomonadati</taxon>
        <taxon>Pseudomonadota</taxon>
        <taxon>Alphaproteobacteria</taxon>
        <taxon>Rhodobacterales</taxon>
        <taxon>Paracoccaceae</taxon>
        <taxon>Rhodovulum</taxon>
    </lineage>
</organism>
<accession>A0A0D6B7L6</accession>
<gene>
    <name evidence="1" type="ORF">NHU_03922</name>
</gene>
<dbReference type="PANTHER" id="PTHR43611:SF3">
    <property type="entry name" value="FLAVIN MONONUCLEOTIDE HYDROLASE 1, CHLOROPLATIC"/>
    <property type="match status" value="1"/>
</dbReference>
<dbReference type="PATRIC" id="fig|35806.4.peg.4023"/>
<dbReference type="eggNOG" id="COG1011">
    <property type="taxonomic scope" value="Bacteria"/>
</dbReference>
<dbReference type="EMBL" id="AP014800">
    <property type="protein sequence ID" value="BAQ71046.1"/>
    <property type="molecule type" value="Genomic_DNA"/>
</dbReference>
<dbReference type="KEGG" id="rsu:NHU_03922"/>
<dbReference type="SUPFAM" id="SSF56784">
    <property type="entry name" value="HAD-like"/>
    <property type="match status" value="1"/>
</dbReference>
<dbReference type="InterPro" id="IPR023198">
    <property type="entry name" value="PGP-like_dom2"/>
</dbReference>